<accession>A0A916ZGG8</accession>
<dbReference type="RefSeq" id="WP_188998850.1">
    <property type="nucleotide sequence ID" value="NZ_BMHP01000008.1"/>
</dbReference>
<dbReference type="PANTHER" id="PTHR14097:SF8">
    <property type="entry name" value="NAD(P)-BINDING DOMAIN-CONTAINING PROTEIN"/>
    <property type="match status" value="1"/>
</dbReference>
<dbReference type="Gene3D" id="3.40.50.720">
    <property type="entry name" value="NAD(P)-binding Rossmann-like Domain"/>
    <property type="match status" value="1"/>
</dbReference>
<dbReference type="SUPFAM" id="SSF51735">
    <property type="entry name" value="NAD(P)-binding Rossmann-fold domains"/>
    <property type="match status" value="1"/>
</dbReference>
<dbReference type="PANTHER" id="PTHR14097">
    <property type="entry name" value="OXIDOREDUCTASE HTATIP2"/>
    <property type="match status" value="1"/>
</dbReference>
<dbReference type="EMBL" id="BMHP01000008">
    <property type="protein sequence ID" value="GGD96189.1"/>
    <property type="molecule type" value="Genomic_DNA"/>
</dbReference>
<dbReference type="Proteomes" id="UP000612456">
    <property type="component" value="Unassembled WGS sequence"/>
</dbReference>
<name>A0A916ZGG8_9BACL</name>
<gene>
    <name evidence="1" type="ORF">GCM10010911_63590</name>
</gene>
<protein>
    <submittedName>
        <fullName evidence="1">Epimerase</fullName>
    </submittedName>
</protein>
<evidence type="ECO:0000313" key="1">
    <source>
        <dbReference type="EMBL" id="GGD96189.1"/>
    </source>
</evidence>
<dbReference type="InterPro" id="IPR036291">
    <property type="entry name" value="NAD(P)-bd_dom_sf"/>
</dbReference>
<keyword evidence="2" id="KW-1185">Reference proteome</keyword>
<proteinExistence type="predicted"/>
<reference evidence="1" key="1">
    <citation type="journal article" date="2014" name="Int. J. Syst. Evol. Microbiol.">
        <title>Complete genome sequence of Corynebacterium casei LMG S-19264T (=DSM 44701T), isolated from a smear-ripened cheese.</title>
        <authorList>
            <consortium name="US DOE Joint Genome Institute (JGI-PGF)"/>
            <person name="Walter F."/>
            <person name="Albersmeier A."/>
            <person name="Kalinowski J."/>
            <person name="Ruckert C."/>
        </authorList>
    </citation>
    <scope>NUCLEOTIDE SEQUENCE</scope>
    <source>
        <strain evidence="1">CGMCC 1.15178</strain>
    </source>
</reference>
<comment type="caution">
    <text evidence="1">The sequence shown here is derived from an EMBL/GenBank/DDBJ whole genome shotgun (WGS) entry which is preliminary data.</text>
</comment>
<evidence type="ECO:0000313" key="2">
    <source>
        <dbReference type="Proteomes" id="UP000612456"/>
    </source>
</evidence>
<reference evidence="1" key="2">
    <citation type="submission" date="2020-09" db="EMBL/GenBank/DDBJ databases">
        <authorList>
            <person name="Sun Q."/>
            <person name="Zhou Y."/>
        </authorList>
    </citation>
    <scope>NUCLEOTIDE SEQUENCE</scope>
    <source>
        <strain evidence="1">CGMCC 1.15178</strain>
    </source>
</reference>
<organism evidence="1 2">
    <name type="scientific">Paenibacillus nasutitermitis</name>
    <dbReference type="NCBI Taxonomy" id="1652958"/>
    <lineage>
        <taxon>Bacteria</taxon>
        <taxon>Bacillati</taxon>
        <taxon>Bacillota</taxon>
        <taxon>Bacilli</taxon>
        <taxon>Bacillales</taxon>
        <taxon>Paenibacillaceae</taxon>
        <taxon>Paenibacillus</taxon>
    </lineage>
</organism>
<dbReference type="AlphaFoldDB" id="A0A916ZGG8"/>
<sequence>MTQRSVSSKLQVIITGTTGMVGEGVLHISLEHPDVERVLVINRKPCGVAHPKLTEILHQDFFDLSPIEQQLAGYNACFFCLGVSSVGMKEAQYARLTYDLTLHMAELLVLLNPDMIFSYISASGTDSTERGRSMWARVKGRTENQLLRMPFKKAYMFRPGYIHPIKGLKNTHGYYSAVSWLYPLLKRFLPQYAVSLKELGTAMIHTVSKGYDSPILECSDIHKLAK</sequence>